<proteinExistence type="predicted"/>
<reference evidence="1" key="1">
    <citation type="submission" date="2017-03" db="EMBL/GenBank/DDBJ databases">
        <authorList>
            <person name="Monnet C."/>
        </authorList>
    </citation>
    <scope>NUCLEOTIDE SEQUENCE [LARGE SCALE GENOMIC DNA]</scope>
    <source>
        <strain evidence="1">ATCC 9175</strain>
    </source>
</reference>
<dbReference type="AlphaFoldDB" id="A0A2H1HKA1"/>
<dbReference type="Proteomes" id="UP000234525">
    <property type="component" value="Unassembled WGS sequence"/>
</dbReference>
<gene>
    <name evidence="1" type="ORF">BAUR9175_00227</name>
</gene>
<protein>
    <submittedName>
        <fullName evidence="1">Uncharacterized protein</fullName>
    </submittedName>
</protein>
<evidence type="ECO:0000313" key="2">
    <source>
        <dbReference type="Proteomes" id="UP000234525"/>
    </source>
</evidence>
<keyword evidence="2" id="KW-1185">Reference proteome</keyword>
<evidence type="ECO:0000313" key="1">
    <source>
        <dbReference type="EMBL" id="SMX63363.1"/>
    </source>
</evidence>
<dbReference type="EMBL" id="FXZB01000001">
    <property type="protein sequence ID" value="SMX63363.1"/>
    <property type="molecule type" value="Genomic_DNA"/>
</dbReference>
<sequence>MGAVLFTVTDFTASRDAAPVVHTVSQFLSPFRPEIGSWTDSPLAVADCALTVADGPLAVRGGHFATRAQICPTRGAERDTMQGDAIKELKACVN</sequence>
<name>A0A2H1HKA1_BREAU</name>
<organism evidence="1 2">
    <name type="scientific">Brevibacterium aurantiacum</name>
    <dbReference type="NCBI Taxonomy" id="273384"/>
    <lineage>
        <taxon>Bacteria</taxon>
        <taxon>Bacillati</taxon>
        <taxon>Actinomycetota</taxon>
        <taxon>Actinomycetes</taxon>
        <taxon>Micrococcales</taxon>
        <taxon>Brevibacteriaceae</taxon>
        <taxon>Brevibacterium</taxon>
    </lineage>
</organism>
<accession>A0A2H1HKA1</accession>
<comment type="caution">
    <text evidence="1">The sequence shown here is derived from an EMBL/GenBank/DDBJ whole genome shotgun (WGS) entry which is preliminary data.</text>
</comment>